<keyword evidence="3" id="KW-1185">Reference proteome</keyword>
<evidence type="ECO:0000313" key="2">
    <source>
        <dbReference type="EMBL" id="KAL2651381.1"/>
    </source>
</evidence>
<gene>
    <name evidence="2" type="ORF">R1flu_019509</name>
</gene>
<evidence type="ECO:0000313" key="3">
    <source>
        <dbReference type="Proteomes" id="UP001605036"/>
    </source>
</evidence>
<accession>A0ABD1ZL13</accession>
<proteinExistence type="predicted"/>
<evidence type="ECO:0000256" key="1">
    <source>
        <dbReference type="SAM" id="MobiDB-lite"/>
    </source>
</evidence>
<dbReference type="EMBL" id="JBHFFA010000001">
    <property type="protein sequence ID" value="KAL2651381.1"/>
    <property type="molecule type" value="Genomic_DNA"/>
</dbReference>
<organism evidence="2 3">
    <name type="scientific">Riccia fluitans</name>
    <dbReference type="NCBI Taxonomy" id="41844"/>
    <lineage>
        <taxon>Eukaryota</taxon>
        <taxon>Viridiplantae</taxon>
        <taxon>Streptophyta</taxon>
        <taxon>Embryophyta</taxon>
        <taxon>Marchantiophyta</taxon>
        <taxon>Marchantiopsida</taxon>
        <taxon>Marchantiidae</taxon>
        <taxon>Marchantiales</taxon>
        <taxon>Ricciaceae</taxon>
        <taxon>Riccia</taxon>
    </lineage>
</organism>
<protein>
    <submittedName>
        <fullName evidence="2">Uncharacterized protein</fullName>
    </submittedName>
</protein>
<dbReference type="AlphaFoldDB" id="A0ABD1ZL13"/>
<name>A0ABD1ZL13_9MARC</name>
<reference evidence="2 3" key="1">
    <citation type="submission" date="2024-09" db="EMBL/GenBank/DDBJ databases">
        <title>Chromosome-scale assembly of Riccia fluitans.</title>
        <authorList>
            <person name="Paukszto L."/>
            <person name="Sawicki J."/>
            <person name="Karawczyk K."/>
            <person name="Piernik-Szablinska J."/>
            <person name="Szczecinska M."/>
            <person name="Mazdziarz M."/>
        </authorList>
    </citation>
    <scope>NUCLEOTIDE SEQUENCE [LARGE SCALE GENOMIC DNA]</scope>
    <source>
        <strain evidence="2">Rf_01</strain>
        <tissue evidence="2">Aerial parts of the thallus</tissue>
    </source>
</reference>
<comment type="caution">
    <text evidence="2">The sequence shown here is derived from an EMBL/GenBank/DDBJ whole genome shotgun (WGS) entry which is preliminary data.</text>
</comment>
<feature type="compositionally biased region" description="Basic residues" evidence="1">
    <location>
        <begin position="113"/>
        <end position="123"/>
    </location>
</feature>
<feature type="compositionally biased region" description="Polar residues" evidence="1">
    <location>
        <begin position="1"/>
        <end position="10"/>
    </location>
</feature>
<feature type="region of interest" description="Disordered" evidence="1">
    <location>
        <begin position="1"/>
        <end position="126"/>
    </location>
</feature>
<feature type="compositionally biased region" description="Polar residues" evidence="1">
    <location>
        <begin position="75"/>
        <end position="110"/>
    </location>
</feature>
<sequence>MESIPTSPIATRSPRAAVARTSLQHAPGPHHGCSQTEDSKMPETSFPPLPTKLDGKDGGEASCKVQEGSEVIEEGSSNATNAGRNGSSVKTQQGFTASTRITTRQIQLGWTKSRSRKGGHRGRLITCNQRREERLLNED</sequence>
<dbReference type="Proteomes" id="UP001605036">
    <property type="component" value="Unassembled WGS sequence"/>
</dbReference>